<dbReference type="AlphaFoldDB" id="A0A174E0I8"/>
<evidence type="ECO:0000313" key="1">
    <source>
        <dbReference type="EMBL" id="OBY11020.1"/>
    </source>
</evidence>
<comment type="caution">
    <text evidence="1">The sequence shown here is derived from an EMBL/GenBank/DDBJ whole genome shotgun (WGS) entry which is preliminary data.</text>
</comment>
<dbReference type="Proteomes" id="UP000092714">
    <property type="component" value="Unassembled WGS sequence"/>
</dbReference>
<dbReference type="OrthoDB" id="1933178at2"/>
<gene>
    <name evidence="1" type="ORF">CP373A1_07625</name>
</gene>
<organism evidence="1 2">
    <name type="scientific">Clostridium paraputrificum</name>
    <dbReference type="NCBI Taxonomy" id="29363"/>
    <lineage>
        <taxon>Bacteria</taxon>
        <taxon>Bacillati</taxon>
        <taxon>Bacillota</taxon>
        <taxon>Clostridia</taxon>
        <taxon>Eubacteriales</taxon>
        <taxon>Clostridiaceae</taxon>
        <taxon>Clostridium</taxon>
    </lineage>
</organism>
<dbReference type="RefSeq" id="WP_055254167.1">
    <property type="nucleotide sequence ID" value="NZ_CYZW01000005.1"/>
</dbReference>
<proteinExistence type="predicted"/>
<evidence type="ECO:0000313" key="2">
    <source>
        <dbReference type="Proteomes" id="UP000092714"/>
    </source>
</evidence>
<protein>
    <submittedName>
        <fullName evidence="1">Uncharacterized protein</fullName>
    </submittedName>
</protein>
<dbReference type="EMBL" id="MAPZ01000017">
    <property type="protein sequence ID" value="OBY11020.1"/>
    <property type="molecule type" value="Genomic_DNA"/>
</dbReference>
<name>A0A174E0I8_9CLOT</name>
<accession>A0A174E0I8</accession>
<sequence>MINLDELKLITSQELLEQLYGKNLETKKDVLEYIERTKILKGEGVPQELIDDTYKLIDESIDNMKSKVKPNTIMFLKNTLKSSLGKLVKEKKENKPESGFIKFFKKAYPEGKRNRNFTYVLMDNSKISAEQIWTTLTYINRQYLKDNLTISSEEKKEIIDMIQRMLDKRDIKYVNQIKSMDKLLKMLNIKIKEEKGSFKVK</sequence>
<reference evidence="1 2" key="1">
    <citation type="submission" date="2016-06" db="EMBL/GenBank/DDBJ databases">
        <authorList>
            <person name="Kjaerup R.B."/>
            <person name="Dalgaard T.S."/>
            <person name="Juul-Madsen H.R."/>
        </authorList>
    </citation>
    <scope>NUCLEOTIDE SEQUENCE [LARGE SCALE GENOMIC DNA]</scope>
    <source>
        <strain evidence="1 2">373-A1</strain>
    </source>
</reference>
<keyword evidence="2" id="KW-1185">Reference proteome</keyword>
<dbReference type="eggNOG" id="ENOG5033YBT">
    <property type="taxonomic scope" value="Bacteria"/>
</dbReference>